<keyword evidence="3" id="KW-0809">Transit peptide</keyword>
<accession>A0A2Y9RRU8</accession>
<comment type="subcellular location">
    <subcellularLocation>
        <location evidence="1">Mitochondrion</location>
    </subcellularLocation>
</comment>
<dbReference type="AlphaFoldDB" id="A0A2Y9RRU8"/>
<comment type="similarity">
    <text evidence="2">Belongs to the mitochondrion-specific ribosomal protein mL42 family.</text>
</comment>
<dbReference type="RefSeq" id="XP_023594332.1">
    <property type="nucleotide sequence ID" value="XM_023738564.1"/>
</dbReference>
<evidence type="ECO:0000256" key="1">
    <source>
        <dbReference type="ARBA" id="ARBA00004173"/>
    </source>
</evidence>
<gene>
    <name evidence="9 10 11 12 13" type="primary">MRPL42</name>
</gene>
<name>A0A2Y9RRU8_TRIMA</name>
<dbReference type="RefSeq" id="XP_023594334.1">
    <property type="nucleotide sequence ID" value="XM_023738566.1"/>
</dbReference>
<keyword evidence="4" id="KW-0689">Ribosomal protein</keyword>
<organism evidence="8 12">
    <name type="scientific">Trichechus manatus latirostris</name>
    <name type="common">Florida manatee</name>
    <dbReference type="NCBI Taxonomy" id="127582"/>
    <lineage>
        <taxon>Eukaryota</taxon>
        <taxon>Metazoa</taxon>
        <taxon>Chordata</taxon>
        <taxon>Craniata</taxon>
        <taxon>Vertebrata</taxon>
        <taxon>Euteleostomi</taxon>
        <taxon>Mammalia</taxon>
        <taxon>Eutheria</taxon>
        <taxon>Afrotheria</taxon>
        <taxon>Sirenia</taxon>
        <taxon>Trichechidae</taxon>
        <taxon>Trichechus</taxon>
    </lineage>
</organism>
<evidence type="ECO:0000256" key="7">
    <source>
        <dbReference type="ARBA" id="ARBA00035189"/>
    </source>
</evidence>
<evidence type="ECO:0000313" key="11">
    <source>
        <dbReference type="RefSeq" id="XP_023594332.1"/>
    </source>
</evidence>
<dbReference type="CTD" id="28977"/>
<evidence type="ECO:0000256" key="3">
    <source>
        <dbReference type="ARBA" id="ARBA00022946"/>
    </source>
</evidence>
<evidence type="ECO:0000256" key="2">
    <source>
        <dbReference type="ARBA" id="ARBA00005556"/>
    </source>
</evidence>
<evidence type="ECO:0000313" key="9">
    <source>
        <dbReference type="RefSeq" id="XP_023594330.1"/>
    </source>
</evidence>
<dbReference type="GO" id="GO:0005762">
    <property type="term" value="C:mitochondrial large ribosomal subunit"/>
    <property type="evidence" value="ECO:0007669"/>
    <property type="project" value="TreeGrafter"/>
</dbReference>
<evidence type="ECO:0000313" key="10">
    <source>
        <dbReference type="RefSeq" id="XP_023594331.1"/>
    </source>
</evidence>
<dbReference type="PANTHER" id="PTHR13450">
    <property type="entry name" value="MITOCHONDRIAL 39S RIBOSOMAL PROTEIN L42"/>
    <property type="match status" value="1"/>
</dbReference>
<sequence length="180" mass="20611">MAVAAVKWAISNTTVLKHLFPIQNGVLYCVCHKSTYSSLPDDYNCKVELALTSDGRTIVCYHPSVDIPYEHTKPIPHPDPVHNNEDTHDQVLKTRLEVKDEPLEQGPMIEQLSKMFFTTKHRWYPHGQSETVKGNSAYEAVGNNFIHLSFHVCWWALPRSTGAFFVLKEYFQTLYSLCVL</sequence>
<keyword evidence="8" id="KW-1185">Reference proteome</keyword>
<dbReference type="Pfam" id="PF10210">
    <property type="entry name" value="MRP-S32"/>
    <property type="match status" value="1"/>
</dbReference>
<keyword evidence="6" id="KW-0687">Ribonucleoprotein</keyword>
<evidence type="ECO:0000313" key="13">
    <source>
        <dbReference type="RefSeq" id="XP_023594334.1"/>
    </source>
</evidence>
<evidence type="ECO:0000256" key="6">
    <source>
        <dbReference type="ARBA" id="ARBA00023274"/>
    </source>
</evidence>
<dbReference type="InterPro" id="IPR019346">
    <property type="entry name" value="Ribosomal_mL42"/>
</dbReference>
<reference evidence="9 10" key="1">
    <citation type="submission" date="2025-04" db="UniProtKB">
        <authorList>
            <consortium name="RefSeq"/>
        </authorList>
    </citation>
    <scope>IDENTIFICATION</scope>
</reference>
<evidence type="ECO:0000313" key="8">
    <source>
        <dbReference type="Proteomes" id="UP000248480"/>
    </source>
</evidence>
<dbReference type="PANTHER" id="PTHR13450:SF4">
    <property type="entry name" value="LARGE RIBOSOMAL SUBUNIT PROTEIN ML42"/>
    <property type="match status" value="1"/>
</dbReference>
<dbReference type="RefSeq" id="XP_023594330.1">
    <property type="nucleotide sequence ID" value="XM_023738562.1"/>
</dbReference>
<dbReference type="RefSeq" id="XP_023594333.1">
    <property type="nucleotide sequence ID" value="XM_023738565.1"/>
</dbReference>
<keyword evidence="5" id="KW-0496">Mitochondrion</keyword>
<evidence type="ECO:0000313" key="12">
    <source>
        <dbReference type="RefSeq" id="XP_023594333.1"/>
    </source>
</evidence>
<protein>
    <recommendedName>
        <fullName evidence="7">Large ribosomal subunit protein mL42</fullName>
    </recommendedName>
</protein>
<dbReference type="GeneID" id="101348963"/>
<evidence type="ECO:0000256" key="4">
    <source>
        <dbReference type="ARBA" id="ARBA00022980"/>
    </source>
</evidence>
<proteinExistence type="inferred from homology"/>
<dbReference type="RefSeq" id="XP_023594331.1">
    <property type="nucleotide sequence ID" value="XM_023738563.1"/>
</dbReference>
<evidence type="ECO:0000256" key="5">
    <source>
        <dbReference type="ARBA" id="ARBA00023128"/>
    </source>
</evidence>
<dbReference type="Proteomes" id="UP000248480">
    <property type="component" value="Unplaced"/>
</dbReference>
<dbReference type="STRING" id="127582.A0A2Y9RRU8"/>